<comment type="function">
    <text evidence="7">Part of the tripartite ATP-independent periplasmic (TRAP) transport system.</text>
</comment>
<dbReference type="NCBIfam" id="TIGR00786">
    <property type="entry name" value="dctM"/>
    <property type="match status" value="1"/>
</dbReference>
<protein>
    <recommendedName>
        <fullName evidence="7">TRAP transporter large permease protein</fullName>
    </recommendedName>
</protein>
<feature type="transmembrane region" description="Helical" evidence="7">
    <location>
        <begin position="247"/>
        <end position="271"/>
    </location>
</feature>
<feature type="transmembrane region" description="Helical" evidence="7">
    <location>
        <begin position="58"/>
        <end position="78"/>
    </location>
</feature>
<evidence type="ECO:0000256" key="5">
    <source>
        <dbReference type="ARBA" id="ARBA00022989"/>
    </source>
</evidence>
<accession>A0A2T4JXZ1</accession>
<comment type="caution">
    <text evidence="9">The sequence shown here is derived from an EMBL/GenBank/DDBJ whole genome shotgun (WGS) entry which is preliminary data.</text>
</comment>
<comment type="subunit">
    <text evidence="7">The complex comprises the extracytoplasmic solute receptor protein and the two transmembrane proteins.</text>
</comment>
<feature type="transmembrane region" description="Helical" evidence="7">
    <location>
        <begin position="144"/>
        <end position="165"/>
    </location>
</feature>
<feature type="transmembrane region" description="Helical" evidence="7">
    <location>
        <begin position="171"/>
        <end position="194"/>
    </location>
</feature>
<gene>
    <name evidence="9" type="ORF">C5F48_05435</name>
</gene>
<keyword evidence="2" id="KW-1003">Cell membrane</keyword>
<evidence type="ECO:0000256" key="6">
    <source>
        <dbReference type="ARBA" id="ARBA00023136"/>
    </source>
</evidence>
<dbReference type="PANTHER" id="PTHR33362:SF5">
    <property type="entry name" value="C4-DICARBOXYLATE TRAP TRANSPORTER LARGE PERMEASE PROTEIN DCTM"/>
    <property type="match status" value="1"/>
</dbReference>
<keyword evidence="5 7" id="KW-1133">Transmembrane helix</keyword>
<feature type="transmembrane region" description="Helical" evidence="7">
    <location>
        <begin position="283"/>
        <end position="303"/>
    </location>
</feature>
<evidence type="ECO:0000313" key="9">
    <source>
        <dbReference type="EMBL" id="PTE22792.1"/>
    </source>
</evidence>
<dbReference type="OrthoDB" id="9790209at2"/>
<organism evidence="9 10">
    <name type="scientific">Cereibacter changlensis JA139</name>
    <dbReference type="NCBI Taxonomy" id="1188249"/>
    <lineage>
        <taxon>Bacteria</taxon>
        <taxon>Pseudomonadati</taxon>
        <taxon>Pseudomonadota</taxon>
        <taxon>Alphaproteobacteria</taxon>
        <taxon>Rhodobacterales</taxon>
        <taxon>Paracoccaceae</taxon>
        <taxon>Cereibacter</taxon>
    </lineage>
</organism>
<feature type="transmembrane region" description="Helical" evidence="7">
    <location>
        <begin position="218"/>
        <end position="241"/>
    </location>
</feature>
<keyword evidence="4 7" id="KW-0812">Transmembrane</keyword>
<dbReference type="GO" id="GO:0022857">
    <property type="term" value="F:transmembrane transporter activity"/>
    <property type="evidence" value="ECO:0007669"/>
    <property type="project" value="UniProtKB-UniRule"/>
</dbReference>
<dbReference type="InterPro" id="IPR010656">
    <property type="entry name" value="DctM"/>
</dbReference>
<proteinExistence type="inferred from homology"/>
<evidence type="ECO:0000259" key="8">
    <source>
        <dbReference type="Pfam" id="PF06808"/>
    </source>
</evidence>
<evidence type="ECO:0000256" key="7">
    <source>
        <dbReference type="RuleBase" id="RU369079"/>
    </source>
</evidence>
<name>A0A2T4JXZ1_9RHOB</name>
<feature type="transmembrane region" description="Helical" evidence="7">
    <location>
        <begin position="362"/>
        <end position="384"/>
    </location>
</feature>
<sequence length="433" mass="45891">MGKVIATLLGLITLLLGSGLWIGLGLIGTGAGLIALFRPNMPGLKLLAQQTYNVVVSPELLALPLFILMAEILFRTRISEALFSGLSPWLRRVPGRLTHLTVLGCTMFASVCGSSAATTATVGRITAKELIDRGYNRDLVTGSLAGAGTLGFLIPPSTIMIIYGVMAEESILRLFIAGIVPGLMLAAAYMGYLATRALLNPSLMGEVPVRTSFREKMVALKGLGPLLLLIGGVIGSMYGGIASPTEAATVGVLVSMVIGFAQRTLTLGGLLSAARQAAESCAMIGLIMIGAMFLSTVLGYLGIPRYIATEIQSWGMSPLMLIVVLLVFYVLLGTVMEGLGIIVMTLPITLPLAMAAGYDKVWFGIFLVIVVEMAQITPPVGFNLTVIQRLTGDSMGRITRATMPFFLIMAAFVLLIALFPGIISFLPEMMRNN</sequence>
<comment type="similarity">
    <text evidence="7">Belongs to the TRAP transporter large permease family.</text>
</comment>
<evidence type="ECO:0000313" key="10">
    <source>
        <dbReference type="Proteomes" id="UP000241010"/>
    </source>
</evidence>
<dbReference type="Pfam" id="PF06808">
    <property type="entry name" value="DctM"/>
    <property type="match status" value="1"/>
</dbReference>
<keyword evidence="10" id="KW-1185">Reference proteome</keyword>
<keyword evidence="3 7" id="KW-0997">Cell inner membrane</keyword>
<dbReference type="RefSeq" id="WP_107662895.1">
    <property type="nucleotide sequence ID" value="NZ_PZKG01000015.1"/>
</dbReference>
<keyword evidence="7" id="KW-0813">Transport</keyword>
<feature type="transmembrane region" description="Helical" evidence="7">
    <location>
        <begin position="98"/>
        <end position="123"/>
    </location>
</feature>
<dbReference type="GO" id="GO:0005886">
    <property type="term" value="C:plasma membrane"/>
    <property type="evidence" value="ECO:0007669"/>
    <property type="project" value="UniProtKB-SubCell"/>
</dbReference>
<feature type="domain" description="TRAP C4-dicarboxylate transport system permease DctM subunit" evidence="8">
    <location>
        <begin position="10"/>
        <end position="422"/>
    </location>
</feature>
<comment type="subcellular location">
    <subcellularLocation>
        <location evidence="1 7">Cell inner membrane</location>
        <topology evidence="1 7">Multi-pass membrane protein</topology>
    </subcellularLocation>
</comment>
<dbReference type="InterPro" id="IPR004681">
    <property type="entry name" value="TRAP_DctM"/>
</dbReference>
<feature type="transmembrane region" description="Helical" evidence="7">
    <location>
        <begin position="405"/>
        <end position="426"/>
    </location>
</feature>
<feature type="transmembrane region" description="Helical" evidence="7">
    <location>
        <begin position="315"/>
        <end position="332"/>
    </location>
</feature>
<dbReference type="AlphaFoldDB" id="A0A2T4JXZ1"/>
<dbReference type="EMBL" id="PZKG01000015">
    <property type="protein sequence ID" value="PTE22792.1"/>
    <property type="molecule type" value="Genomic_DNA"/>
</dbReference>
<dbReference type="PANTHER" id="PTHR33362">
    <property type="entry name" value="SIALIC ACID TRAP TRANSPORTER PERMEASE PROTEIN SIAT-RELATED"/>
    <property type="match status" value="1"/>
</dbReference>
<evidence type="ECO:0000256" key="4">
    <source>
        <dbReference type="ARBA" id="ARBA00022692"/>
    </source>
</evidence>
<feature type="transmembrane region" description="Helical" evidence="7">
    <location>
        <begin position="6"/>
        <end position="37"/>
    </location>
</feature>
<feature type="transmembrane region" description="Helical" evidence="7">
    <location>
        <begin position="339"/>
        <end position="356"/>
    </location>
</feature>
<evidence type="ECO:0000256" key="1">
    <source>
        <dbReference type="ARBA" id="ARBA00004429"/>
    </source>
</evidence>
<dbReference type="Proteomes" id="UP000241010">
    <property type="component" value="Unassembled WGS sequence"/>
</dbReference>
<keyword evidence="6 7" id="KW-0472">Membrane</keyword>
<evidence type="ECO:0000256" key="3">
    <source>
        <dbReference type="ARBA" id="ARBA00022519"/>
    </source>
</evidence>
<dbReference type="PIRSF" id="PIRSF006066">
    <property type="entry name" value="HI0050"/>
    <property type="match status" value="1"/>
</dbReference>
<evidence type="ECO:0000256" key="2">
    <source>
        <dbReference type="ARBA" id="ARBA00022475"/>
    </source>
</evidence>
<reference evidence="9 10" key="1">
    <citation type="submission" date="2018-03" db="EMBL/GenBank/DDBJ databases">
        <title>Cereibacter changlensis.</title>
        <authorList>
            <person name="Meyer T.E."/>
            <person name="Miller S."/>
            <person name="Lodha T."/>
            <person name="Gandham S."/>
            <person name="Chintalapati S."/>
            <person name="Chintalapati V.R."/>
        </authorList>
    </citation>
    <scope>NUCLEOTIDE SEQUENCE [LARGE SCALE GENOMIC DNA]</scope>
    <source>
        <strain evidence="9 10">JA139</strain>
    </source>
</reference>